<accession>A0A1G8NNX2</accession>
<organism evidence="3 4">
    <name type="scientific">Mucilaginibacter gossypii</name>
    <dbReference type="NCBI Taxonomy" id="551996"/>
    <lineage>
        <taxon>Bacteria</taxon>
        <taxon>Pseudomonadati</taxon>
        <taxon>Bacteroidota</taxon>
        <taxon>Sphingobacteriia</taxon>
        <taxon>Sphingobacteriales</taxon>
        <taxon>Sphingobacteriaceae</taxon>
        <taxon>Mucilaginibacter</taxon>
    </lineage>
</organism>
<dbReference type="EMBL" id="FNCG01000035">
    <property type="protein sequence ID" value="SDI81949.1"/>
    <property type="molecule type" value="Genomic_DNA"/>
</dbReference>
<keyword evidence="4" id="KW-1185">Reference proteome</keyword>
<protein>
    <recommendedName>
        <fullName evidence="2">Arm DNA-binding domain-containing protein</fullName>
    </recommendedName>
</protein>
<feature type="compositionally biased region" description="Basic and acidic residues" evidence="1">
    <location>
        <begin position="31"/>
        <end position="40"/>
    </location>
</feature>
<proteinExistence type="predicted"/>
<sequence length="51" mass="5835">MKTNFSLLFYLNYQSGLVPIYLRITVNDKRSETTTGREYDPSPYGTALLAD</sequence>
<feature type="domain" description="Arm DNA-binding" evidence="2">
    <location>
        <begin position="14"/>
        <end position="43"/>
    </location>
</feature>
<evidence type="ECO:0000313" key="4">
    <source>
        <dbReference type="Proteomes" id="UP000199705"/>
    </source>
</evidence>
<dbReference type="Pfam" id="PF17293">
    <property type="entry name" value="Arm-DNA-bind_5"/>
    <property type="match status" value="1"/>
</dbReference>
<gene>
    <name evidence="3" type="ORF">SAMN05192573_1354</name>
</gene>
<dbReference type="RefSeq" id="WP_176844613.1">
    <property type="nucleotide sequence ID" value="NZ_FNCG01000035.1"/>
</dbReference>
<dbReference type="InterPro" id="IPR035386">
    <property type="entry name" value="Arm-DNA-bind_5"/>
</dbReference>
<evidence type="ECO:0000259" key="2">
    <source>
        <dbReference type="Pfam" id="PF17293"/>
    </source>
</evidence>
<evidence type="ECO:0000313" key="3">
    <source>
        <dbReference type="EMBL" id="SDI81949.1"/>
    </source>
</evidence>
<dbReference type="AlphaFoldDB" id="A0A1G8NNX2"/>
<evidence type="ECO:0000256" key="1">
    <source>
        <dbReference type="SAM" id="MobiDB-lite"/>
    </source>
</evidence>
<reference evidence="4" key="1">
    <citation type="submission" date="2016-10" db="EMBL/GenBank/DDBJ databases">
        <authorList>
            <person name="Varghese N."/>
            <person name="Submissions S."/>
        </authorList>
    </citation>
    <scope>NUCLEOTIDE SEQUENCE [LARGE SCALE GENOMIC DNA]</scope>
    <source>
        <strain evidence="4">Gh-67</strain>
    </source>
</reference>
<dbReference type="Proteomes" id="UP000199705">
    <property type="component" value="Unassembled WGS sequence"/>
</dbReference>
<feature type="region of interest" description="Disordered" evidence="1">
    <location>
        <begin position="31"/>
        <end position="51"/>
    </location>
</feature>
<name>A0A1G8NNX2_9SPHI</name>